<reference evidence="7" key="1">
    <citation type="submission" date="2020-09" db="EMBL/GenBank/DDBJ databases">
        <title>Brevundimonas sp. LVF2 isolated from a puddle in Goettingen, Germany.</title>
        <authorList>
            <person name="Friedrich I."/>
            <person name="Klassen A."/>
            <person name="Hannes N."/>
            <person name="Schneider D."/>
            <person name="Hertel R."/>
            <person name="Daniel R."/>
        </authorList>
    </citation>
    <scope>NUCLEOTIDE SEQUENCE</scope>
    <source>
        <strain evidence="7">LVF2</strain>
    </source>
</reference>
<dbReference type="InterPro" id="IPR006664">
    <property type="entry name" value="OMP_bac"/>
</dbReference>
<comment type="subcellular location">
    <subcellularLocation>
        <location evidence="1">Cell outer membrane</location>
    </subcellularLocation>
</comment>
<evidence type="ECO:0000256" key="4">
    <source>
        <dbReference type="PROSITE-ProRule" id="PRU00473"/>
    </source>
</evidence>
<dbReference type="PANTHER" id="PTHR30329:SF21">
    <property type="entry name" value="LIPOPROTEIN YIAD-RELATED"/>
    <property type="match status" value="1"/>
</dbReference>
<evidence type="ECO:0000313" key="8">
    <source>
        <dbReference type="Proteomes" id="UP000663918"/>
    </source>
</evidence>
<organism evidence="7 8">
    <name type="scientific">Brevundimonas goettingensis</name>
    <dbReference type="NCBI Taxonomy" id="2774190"/>
    <lineage>
        <taxon>Bacteria</taxon>
        <taxon>Pseudomonadati</taxon>
        <taxon>Pseudomonadota</taxon>
        <taxon>Alphaproteobacteria</taxon>
        <taxon>Caulobacterales</taxon>
        <taxon>Caulobacteraceae</taxon>
        <taxon>Brevundimonas</taxon>
    </lineage>
</organism>
<evidence type="ECO:0000256" key="5">
    <source>
        <dbReference type="SAM" id="SignalP"/>
    </source>
</evidence>
<keyword evidence="3" id="KW-0998">Cell outer membrane</keyword>
<dbReference type="Proteomes" id="UP000663918">
    <property type="component" value="Chromosome"/>
</dbReference>
<dbReference type="PRINTS" id="PR01021">
    <property type="entry name" value="OMPADOMAIN"/>
</dbReference>
<evidence type="ECO:0000256" key="3">
    <source>
        <dbReference type="ARBA" id="ARBA00023237"/>
    </source>
</evidence>
<dbReference type="SUPFAM" id="SSF103088">
    <property type="entry name" value="OmpA-like"/>
    <property type="match status" value="2"/>
</dbReference>
<evidence type="ECO:0000256" key="2">
    <source>
        <dbReference type="ARBA" id="ARBA00023136"/>
    </source>
</evidence>
<evidence type="ECO:0000313" key="7">
    <source>
        <dbReference type="EMBL" id="QTC89783.1"/>
    </source>
</evidence>
<dbReference type="PROSITE" id="PS51123">
    <property type="entry name" value="OMPA_2"/>
    <property type="match status" value="1"/>
</dbReference>
<dbReference type="PANTHER" id="PTHR30329">
    <property type="entry name" value="STATOR ELEMENT OF FLAGELLAR MOTOR COMPLEX"/>
    <property type="match status" value="1"/>
</dbReference>
<proteinExistence type="predicted"/>
<dbReference type="InterPro" id="IPR050330">
    <property type="entry name" value="Bact_OuterMem_StrucFunc"/>
</dbReference>
<gene>
    <name evidence="7" type="ORF">IFJ75_10715</name>
</gene>
<dbReference type="AlphaFoldDB" id="A0A975GUS2"/>
<evidence type="ECO:0000256" key="1">
    <source>
        <dbReference type="ARBA" id="ARBA00004442"/>
    </source>
</evidence>
<dbReference type="CDD" id="cd07185">
    <property type="entry name" value="OmpA_C-like"/>
    <property type="match status" value="1"/>
</dbReference>
<evidence type="ECO:0000259" key="6">
    <source>
        <dbReference type="PROSITE" id="PS51123"/>
    </source>
</evidence>
<accession>A0A975GUS2</accession>
<protein>
    <submittedName>
        <fullName evidence="7">OmpA family protein</fullName>
    </submittedName>
</protein>
<dbReference type="InterPro" id="IPR006665">
    <property type="entry name" value="OmpA-like"/>
</dbReference>
<feature type="chain" id="PRO_5037586051" evidence="5">
    <location>
        <begin position="24"/>
        <end position="275"/>
    </location>
</feature>
<name>A0A975GUS2_9CAUL</name>
<dbReference type="RefSeq" id="WP_207868040.1">
    <property type="nucleotide sequence ID" value="NZ_CP062222.1"/>
</dbReference>
<sequence length="275" mass="30450">MGKRTLSIAAAVIALLAAFPTTAHEYVDYFASGETHLSATGYRVAREVAAYAAQAPSRIVITAHEDGLEAATYADEQLDLWRAREMMLELMRLGVSPWIISIQTRGDTRQARYRPGAADEPLNRRVTVDIDYRPPPEPFAPTAPYVPGAPPPTPPRVTITEPYRPWISFEPGQSEVTREGEYRLRLGTFGCAPGACRIFVRGHTDTIGTPEDNLALSELRAQAVARALVRQGMIWDDLRVEGYGETQLVRPSADEVAEPLNRRVTVDVVFNPVRH</sequence>
<feature type="domain" description="OmpA-like" evidence="6">
    <location>
        <begin position="156"/>
        <end position="272"/>
    </location>
</feature>
<dbReference type="InterPro" id="IPR036737">
    <property type="entry name" value="OmpA-like_sf"/>
</dbReference>
<keyword evidence="5" id="KW-0732">Signal</keyword>
<keyword evidence="8" id="KW-1185">Reference proteome</keyword>
<keyword evidence="2 4" id="KW-0472">Membrane</keyword>
<dbReference type="GO" id="GO:0009279">
    <property type="term" value="C:cell outer membrane"/>
    <property type="evidence" value="ECO:0007669"/>
    <property type="project" value="UniProtKB-SubCell"/>
</dbReference>
<dbReference type="EMBL" id="CP062222">
    <property type="protein sequence ID" value="QTC89783.1"/>
    <property type="molecule type" value="Genomic_DNA"/>
</dbReference>
<dbReference type="Gene3D" id="3.30.1330.60">
    <property type="entry name" value="OmpA-like domain"/>
    <property type="match status" value="2"/>
</dbReference>
<dbReference type="KEGG" id="bgoe:IFJ75_10715"/>
<dbReference type="Pfam" id="PF00691">
    <property type="entry name" value="OmpA"/>
    <property type="match status" value="2"/>
</dbReference>
<feature type="signal peptide" evidence="5">
    <location>
        <begin position="1"/>
        <end position="23"/>
    </location>
</feature>